<protein>
    <submittedName>
        <fullName evidence="1">Uncharacterized protein</fullName>
    </submittedName>
</protein>
<name>A0A7D5FW61_9CAUD</name>
<reference evidence="1" key="1">
    <citation type="submission" date="2019-09" db="EMBL/GenBank/DDBJ databases">
        <authorList>
            <person name="Kumar P."/>
            <person name="Meghvansi M.K."/>
            <person name="Kamboj D.V."/>
        </authorList>
    </citation>
    <scope>NUCLEOTIDE SEQUENCE [LARGE SCALE GENOMIC DNA]</scope>
</reference>
<gene>
    <name evidence="1" type="ORF">LS2_34</name>
</gene>
<sequence>MCSVNYLNVGPIEHYIVLLLLVTINQVELRVAPNVDVKTSLEDCRWTLLEAITL</sequence>
<evidence type="ECO:0000313" key="1">
    <source>
        <dbReference type="EMBL" id="QLF86419.1"/>
    </source>
</evidence>
<accession>A0A7D5FW61</accession>
<organism evidence="1">
    <name type="scientific">Escherichia virus LS2</name>
    <dbReference type="NCBI Taxonomy" id="2743776"/>
    <lineage>
        <taxon>Viruses</taxon>
        <taxon>Duplodnaviria</taxon>
        <taxon>Heunggongvirae</taxon>
        <taxon>Uroviricota</taxon>
        <taxon>Caudoviricetes</taxon>
        <taxon>Autographivirales</taxon>
        <taxon>Autotranscriptaviridae</taxon>
        <taxon>Studiervirinae</taxon>
        <taxon>Kayfunavirus</taxon>
        <taxon>Kayfunavirus LS2</taxon>
    </lineage>
</organism>
<proteinExistence type="predicted"/>
<dbReference type="EMBL" id="MN518894">
    <property type="protein sequence ID" value="QLF86419.1"/>
    <property type="molecule type" value="Genomic_DNA"/>
</dbReference>